<feature type="transmembrane region" description="Helical" evidence="7">
    <location>
        <begin position="26"/>
        <end position="44"/>
    </location>
</feature>
<comment type="caution">
    <text evidence="8">The sequence shown here is derived from an EMBL/GenBank/DDBJ whole genome shotgun (WGS) entry which is preliminary data.</text>
</comment>
<comment type="similarity">
    <text evidence="2">Belongs to the polysaccharide synthase family.</text>
</comment>
<evidence type="ECO:0000256" key="3">
    <source>
        <dbReference type="ARBA" id="ARBA00022475"/>
    </source>
</evidence>
<proteinExistence type="inferred from homology"/>
<dbReference type="Proteomes" id="UP000321225">
    <property type="component" value="Unassembled WGS sequence"/>
</dbReference>
<feature type="transmembrane region" description="Helical" evidence="7">
    <location>
        <begin position="246"/>
        <end position="269"/>
    </location>
</feature>
<evidence type="ECO:0000256" key="7">
    <source>
        <dbReference type="SAM" id="Phobius"/>
    </source>
</evidence>
<dbReference type="PANTHER" id="PTHR30250">
    <property type="entry name" value="PST FAMILY PREDICTED COLANIC ACID TRANSPORTER"/>
    <property type="match status" value="1"/>
</dbReference>
<feature type="transmembrane region" description="Helical" evidence="7">
    <location>
        <begin position="361"/>
        <end position="379"/>
    </location>
</feature>
<evidence type="ECO:0000256" key="1">
    <source>
        <dbReference type="ARBA" id="ARBA00004651"/>
    </source>
</evidence>
<dbReference type="GO" id="GO:0005886">
    <property type="term" value="C:plasma membrane"/>
    <property type="evidence" value="ECO:0007669"/>
    <property type="project" value="UniProtKB-SubCell"/>
</dbReference>
<feature type="transmembrane region" description="Helical" evidence="7">
    <location>
        <begin position="180"/>
        <end position="202"/>
    </location>
</feature>
<accession>A0A511AE00</accession>
<feature type="transmembrane region" description="Helical" evidence="7">
    <location>
        <begin position="445"/>
        <end position="466"/>
    </location>
</feature>
<keyword evidence="9" id="KW-1185">Reference proteome</keyword>
<feature type="transmembrane region" description="Helical" evidence="7">
    <location>
        <begin position="121"/>
        <end position="141"/>
    </location>
</feature>
<reference evidence="8 9" key="1">
    <citation type="submission" date="2019-07" db="EMBL/GenBank/DDBJ databases">
        <title>Whole genome shotgun sequence of Microbacterium aerolatum NBRC 103071.</title>
        <authorList>
            <person name="Hosoyama A."/>
            <person name="Uohara A."/>
            <person name="Ohji S."/>
            <person name="Ichikawa N."/>
        </authorList>
    </citation>
    <scope>NUCLEOTIDE SEQUENCE [LARGE SCALE GENOMIC DNA]</scope>
    <source>
        <strain evidence="8 9">NBRC 103071</strain>
    </source>
</reference>
<evidence type="ECO:0000313" key="9">
    <source>
        <dbReference type="Proteomes" id="UP000321225"/>
    </source>
</evidence>
<feature type="transmembrane region" description="Helical" evidence="7">
    <location>
        <begin position="153"/>
        <end position="174"/>
    </location>
</feature>
<comment type="subcellular location">
    <subcellularLocation>
        <location evidence="1">Cell membrane</location>
        <topology evidence="1">Multi-pass membrane protein</topology>
    </subcellularLocation>
</comment>
<feature type="transmembrane region" description="Helical" evidence="7">
    <location>
        <begin position="214"/>
        <end position="234"/>
    </location>
</feature>
<evidence type="ECO:0000256" key="5">
    <source>
        <dbReference type="ARBA" id="ARBA00022989"/>
    </source>
</evidence>
<protein>
    <submittedName>
        <fullName evidence="8">Lipopolysaccharide biosynthesis protein</fullName>
    </submittedName>
</protein>
<name>A0A511AE00_9MICO</name>
<keyword evidence="5 7" id="KW-1133">Transmembrane helix</keyword>
<feature type="transmembrane region" description="Helical" evidence="7">
    <location>
        <begin position="385"/>
        <end position="405"/>
    </location>
</feature>
<feature type="transmembrane region" description="Helical" evidence="7">
    <location>
        <begin position="50"/>
        <end position="74"/>
    </location>
</feature>
<feature type="transmembrane region" description="Helical" evidence="7">
    <location>
        <begin position="316"/>
        <end position="341"/>
    </location>
</feature>
<keyword evidence="6 7" id="KW-0472">Membrane</keyword>
<keyword evidence="3" id="KW-1003">Cell membrane</keyword>
<dbReference type="EMBL" id="BJUW01000005">
    <property type="protein sequence ID" value="GEK86262.1"/>
    <property type="molecule type" value="Genomic_DNA"/>
</dbReference>
<feature type="transmembrane region" description="Helical" evidence="7">
    <location>
        <begin position="417"/>
        <end position="439"/>
    </location>
</feature>
<evidence type="ECO:0000313" key="8">
    <source>
        <dbReference type="EMBL" id="GEK86262.1"/>
    </source>
</evidence>
<dbReference type="Pfam" id="PF13440">
    <property type="entry name" value="Polysacc_synt_3"/>
    <property type="match status" value="1"/>
</dbReference>
<dbReference type="InterPro" id="IPR050833">
    <property type="entry name" value="Poly_Biosynth_Transport"/>
</dbReference>
<dbReference type="RefSeq" id="WP_147038886.1">
    <property type="nucleotide sequence ID" value="NZ_BJUW01000005.1"/>
</dbReference>
<evidence type="ECO:0000256" key="4">
    <source>
        <dbReference type="ARBA" id="ARBA00022692"/>
    </source>
</evidence>
<dbReference type="AlphaFoldDB" id="A0A511AE00"/>
<gene>
    <name evidence="8" type="ORF">MAE01_14380</name>
</gene>
<evidence type="ECO:0000256" key="6">
    <source>
        <dbReference type="ARBA" id="ARBA00023136"/>
    </source>
</evidence>
<dbReference type="OrthoDB" id="9770347at2"/>
<feature type="transmembrane region" description="Helical" evidence="7">
    <location>
        <begin position="290"/>
        <end position="310"/>
    </location>
</feature>
<dbReference type="PANTHER" id="PTHR30250:SF10">
    <property type="entry name" value="LIPOPOLYSACCHARIDE BIOSYNTHESIS PROTEIN WZXC"/>
    <property type="match status" value="1"/>
</dbReference>
<evidence type="ECO:0000256" key="2">
    <source>
        <dbReference type="ARBA" id="ARBA00007430"/>
    </source>
</evidence>
<sequence>MTAEPTEASVTQRASRAFGWSFGNTLFLRLGTLAIGIALARMLGPEEFGIFAIATVTLMAVLSFNELGVSLAVIRWRDAPAVIAPTINTIAVANSAILTAAVFFGAPWISAMLGDVRAAPVVQVIAISILLNGIVATSAAVMQREFMQKQRTIADQANTWLGAGLSLLFVLFGWGAMSLAIGRLIASIVFAVMILRWAPVPYRFGWDPAIARRLFKFGLPLAAASIIVFASGYADQMVVGSVLGAQALGFYVLAFNLATWPVSIFSLPLRAVAPAAFSAMKTEPERMPKNFARILALLSCVAIPACLALSGAADPIVAFVYGAAWLSAAEPLLWLAALAALKIWFELSYDYLVVAGRSSTVLIIQAATFVAALPLMLLVAEPYGVGGVAAVQFGVAAVIAAPLYLTSLARIGIRARAVMAAVALPLFGSLLTWGVGWMLSRTLGAPFLAAAAAGLFAMLVAGLLCLRHRGDLRILRTAARGGATA</sequence>
<feature type="transmembrane region" description="Helical" evidence="7">
    <location>
        <begin position="86"/>
        <end position="109"/>
    </location>
</feature>
<organism evidence="8 9">
    <name type="scientific">Microbacterium aerolatum</name>
    <dbReference type="NCBI Taxonomy" id="153731"/>
    <lineage>
        <taxon>Bacteria</taxon>
        <taxon>Bacillati</taxon>
        <taxon>Actinomycetota</taxon>
        <taxon>Actinomycetes</taxon>
        <taxon>Micrococcales</taxon>
        <taxon>Microbacteriaceae</taxon>
        <taxon>Microbacterium</taxon>
    </lineage>
</organism>
<keyword evidence="4 7" id="KW-0812">Transmembrane</keyword>